<protein>
    <submittedName>
        <fullName evidence="8">Methyl-accepting chemotaxis protein</fullName>
    </submittedName>
</protein>
<feature type="domain" description="Methyl-accepting transducer" evidence="5">
    <location>
        <begin position="320"/>
        <end position="549"/>
    </location>
</feature>
<keyword evidence="4" id="KW-1133">Transmembrane helix</keyword>
<feature type="transmembrane region" description="Helical" evidence="4">
    <location>
        <begin position="12"/>
        <end position="33"/>
    </location>
</feature>
<proteinExistence type="inferred from homology"/>
<dbReference type="InterPro" id="IPR000727">
    <property type="entry name" value="T_SNARE_dom"/>
</dbReference>
<dbReference type="PROSITE" id="PS50111">
    <property type="entry name" value="CHEMOTAXIS_TRANSDUC_2"/>
    <property type="match status" value="1"/>
</dbReference>
<dbReference type="Gene3D" id="1.10.8.500">
    <property type="entry name" value="HAMP domain in histidine kinase"/>
    <property type="match status" value="1"/>
</dbReference>
<dbReference type="EMBL" id="NWVD01000015">
    <property type="protein sequence ID" value="PCG07598.1"/>
    <property type="molecule type" value="Genomic_DNA"/>
</dbReference>
<dbReference type="PRINTS" id="PR00260">
    <property type="entry name" value="CHEMTRNSDUCR"/>
</dbReference>
<keyword evidence="4" id="KW-0472">Membrane</keyword>
<dbReference type="InterPro" id="IPR003660">
    <property type="entry name" value="HAMP_dom"/>
</dbReference>
<dbReference type="SUPFAM" id="SSF58104">
    <property type="entry name" value="Methyl-accepting chemotaxis protein (MCP) signaling domain"/>
    <property type="match status" value="1"/>
</dbReference>
<dbReference type="Pfam" id="PF00015">
    <property type="entry name" value="MCPsignal"/>
    <property type="match status" value="1"/>
</dbReference>
<dbReference type="Proteomes" id="UP000218784">
    <property type="component" value="Unassembled WGS sequence"/>
</dbReference>
<sequence>MLTSLPISRKLAGAFGIIIAVVLAMMLVLWSVLGRIEGTSTSSVRGQDVLAQTLEMEIAILRQNSQMRGFLITGDESYLTQYREAIAQGAAAVAKLNGLLADTPADLAKVAQSQRKSTQWRERFGDRLIAMSRVDRMAAQAQLREVSKQATVLPVLAPLRELRKQELEQGEIARADREAALAGGKIALLLGALVMIGGAMAVSIVLTRLLARPIVRLTGVMDTLAKGDNGVEVPDTDRGDEIGSMSRAVAVFRAAAIAKAAADAEQQAVVAEVGQALSRLADSDLRVEIRNFPSAYTSLERDFNTAVSRLSAALSTVRGSAGGIATSTAEMHAATNDLAQRAEQQAASLAESAAAVAEIASSVRGTADQAQTASGAVRRTTDNVRKSEDIVRRTVTAIADIERSSNEIAEIIALIDGLSFQTNLLALNAGVEAARAGDAGKGFAVVASEVRALAERSANAARDINARITTTVDRVRSGVQLAQETDQSLRAITTGIDEIADVVTIIADSAESQAASIGQVNIAIGEMDSATQANAAMVEEVTAACRLLTDETVTLEQQVNRFQTRDSVPAITRQRAAAVRTVAPARPRAAAARTSRNLAVKDDDWNEF</sequence>
<dbReference type="CDD" id="cd06225">
    <property type="entry name" value="HAMP"/>
    <property type="match status" value="1"/>
</dbReference>
<dbReference type="InterPro" id="IPR007891">
    <property type="entry name" value="CHASE3"/>
</dbReference>
<keyword evidence="3" id="KW-0807">Transducer</keyword>
<evidence type="ECO:0000259" key="7">
    <source>
        <dbReference type="PROSITE" id="PS50885"/>
    </source>
</evidence>
<keyword evidence="4" id="KW-0812">Transmembrane</keyword>
<dbReference type="GO" id="GO:0006935">
    <property type="term" value="P:chemotaxis"/>
    <property type="evidence" value="ECO:0007669"/>
    <property type="project" value="UniProtKB-KW"/>
</dbReference>
<comment type="similarity">
    <text evidence="2">Belongs to the methyl-accepting chemotaxis (MCP) protein family.</text>
</comment>
<name>A0A2A4HV92_9SPHN</name>
<dbReference type="SMART" id="SM00283">
    <property type="entry name" value="MA"/>
    <property type="match status" value="1"/>
</dbReference>
<dbReference type="PROSITE" id="PS50192">
    <property type="entry name" value="T_SNARE"/>
    <property type="match status" value="1"/>
</dbReference>
<evidence type="ECO:0000256" key="3">
    <source>
        <dbReference type="PROSITE-ProRule" id="PRU00284"/>
    </source>
</evidence>
<comment type="caution">
    <text evidence="8">The sequence shown here is derived from an EMBL/GenBank/DDBJ whole genome shotgun (WGS) entry which is preliminary data.</text>
</comment>
<dbReference type="Pfam" id="PF05227">
    <property type="entry name" value="CHASE3"/>
    <property type="match status" value="1"/>
</dbReference>
<feature type="domain" description="HAMP" evidence="7">
    <location>
        <begin position="264"/>
        <end position="315"/>
    </location>
</feature>
<evidence type="ECO:0000259" key="6">
    <source>
        <dbReference type="PROSITE" id="PS50192"/>
    </source>
</evidence>
<evidence type="ECO:0000313" key="8">
    <source>
        <dbReference type="EMBL" id="PCG07598.1"/>
    </source>
</evidence>
<dbReference type="GO" id="GO:0007165">
    <property type="term" value="P:signal transduction"/>
    <property type="evidence" value="ECO:0007669"/>
    <property type="project" value="UniProtKB-KW"/>
</dbReference>
<evidence type="ECO:0000259" key="5">
    <source>
        <dbReference type="PROSITE" id="PS50111"/>
    </source>
</evidence>
<feature type="domain" description="HAMP" evidence="7">
    <location>
        <begin position="208"/>
        <end position="261"/>
    </location>
</feature>
<reference evidence="8 9" key="1">
    <citation type="submission" date="2017-09" db="EMBL/GenBank/DDBJ databases">
        <title>Sphingomonas ginsenosidimutans KACC 14949, whole genome shotgun sequence.</title>
        <authorList>
            <person name="Feng G."/>
            <person name="Zhu H."/>
        </authorList>
    </citation>
    <scope>NUCLEOTIDE SEQUENCE [LARGE SCALE GENOMIC DNA]</scope>
    <source>
        <strain evidence="8 9">KACC 14949</strain>
    </source>
</reference>
<dbReference type="PROSITE" id="PS50885">
    <property type="entry name" value="HAMP"/>
    <property type="match status" value="2"/>
</dbReference>
<dbReference type="InterPro" id="IPR051310">
    <property type="entry name" value="MCP_chemotaxis"/>
</dbReference>
<organism evidence="8 9">
    <name type="scientific">Sphingomonas ginsenosidimutans</name>
    <dbReference type="NCBI Taxonomy" id="862134"/>
    <lineage>
        <taxon>Bacteria</taxon>
        <taxon>Pseudomonadati</taxon>
        <taxon>Pseudomonadota</taxon>
        <taxon>Alphaproteobacteria</taxon>
        <taxon>Sphingomonadales</taxon>
        <taxon>Sphingomonadaceae</taxon>
        <taxon>Sphingomonas</taxon>
    </lineage>
</organism>
<evidence type="ECO:0000256" key="1">
    <source>
        <dbReference type="ARBA" id="ARBA00022500"/>
    </source>
</evidence>
<dbReference type="GO" id="GO:0004888">
    <property type="term" value="F:transmembrane signaling receptor activity"/>
    <property type="evidence" value="ECO:0007669"/>
    <property type="project" value="InterPro"/>
</dbReference>
<dbReference type="InterPro" id="IPR004090">
    <property type="entry name" value="Chemotax_Me-accpt_rcpt"/>
</dbReference>
<dbReference type="Pfam" id="PF00672">
    <property type="entry name" value="HAMP"/>
    <property type="match status" value="1"/>
</dbReference>
<dbReference type="RefSeq" id="WP_096614095.1">
    <property type="nucleotide sequence ID" value="NZ_NWVD01000015.1"/>
</dbReference>
<evidence type="ECO:0000256" key="2">
    <source>
        <dbReference type="ARBA" id="ARBA00029447"/>
    </source>
</evidence>
<keyword evidence="1" id="KW-0145">Chemotaxis</keyword>
<dbReference type="InterPro" id="IPR004089">
    <property type="entry name" value="MCPsignal_dom"/>
</dbReference>
<dbReference type="SUPFAM" id="SSF158472">
    <property type="entry name" value="HAMP domain-like"/>
    <property type="match status" value="1"/>
</dbReference>
<dbReference type="SMART" id="SM00304">
    <property type="entry name" value="HAMP"/>
    <property type="match status" value="3"/>
</dbReference>
<accession>A0A2A4HV92</accession>
<dbReference type="GO" id="GO:0016020">
    <property type="term" value="C:membrane"/>
    <property type="evidence" value="ECO:0007669"/>
    <property type="project" value="InterPro"/>
</dbReference>
<gene>
    <name evidence="8" type="ORF">COA17_17440</name>
</gene>
<evidence type="ECO:0000256" key="4">
    <source>
        <dbReference type="SAM" id="Phobius"/>
    </source>
</evidence>
<feature type="transmembrane region" description="Helical" evidence="4">
    <location>
        <begin position="186"/>
        <end position="211"/>
    </location>
</feature>
<keyword evidence="9" id="KW-1185">Reference proteome</keyword>
<feature type="domain" description="T-SNARE coiled-coil homology" evidence="6">
    <location>
        <begin position="479"/>
        <end position="541"/>
    </location>
</feature>
<dbReference type="PANTHER" id="PTHR43531:SF11">
    <property type="entry name" value="METHYL-ACCEPTING CHEMOTAXIS PROTEIN 3"/>
    <property type="match status" value="1"/>
</dbReference>
<dbReference type="Gene3D" id="1.10.287.950">
    <property type="entry name" value="Methyl-accepting chemotaxis protein"/>
    <property type="match status" value="1"/>
</dbReference>
<dbReference type="PANTHER" id="PTHR43531">
    <property type="entry name" value="PROTEIN ICFG"/>
    <property type="match status" value="1"/>
</dbReference>
<dbReference type="AlphaFoldDB" id="A0A2A4HV92"/>
<evidence type="ECO:0000313" key="9">
    <source>
        <dbReference type="Proteomes" id="UP000218784"/>
    </source>
</evidence>